<dbReference type="InParanoid" id="A0A2J6TNN2"/>
<evidence type="ECO:0000256" key="2">
    <source>
        <dbReference type="SAM" id="Phobius"/>
    </source>
</evidence>
<dbReference type="AlphaFoldDB" id="A0A2J6TNN2"/>
<feature type="transmembrane region" description="Helical" evidence="2">
    <location>
        <begin position="247"/>
        <end position="269"/>
    </location>
</feature>
<dbReference type="GO" id="GO:0016491">
    <property type="term" value="F:oxidoreductase activity"/>
    <property type="evidence" value="ECO:0007669"/>
    <property type="project" value="InterPro"/>
</dbReference>
<protein>
    <recommendedName>
        <fullName evidence="3">Fatty acid desaturase domain-containing protein</fullName>
    </recommendedName>
</protein>
<keyword evidence="5" id="KW-1185">Reference proteome</keyword>
<gene>
    <name evidence="4" type="ORF">K444DRAFT_608329</name>
</gene>
<reference evidence="4 5" key="1">
    <citation type="submission" date="2016-04" db="EMBL/GenBank/DDBJ databases">
        <title>A degradative enzymes factory behind the ericoid mycorrhizal symbiosis.</title>
        <authorList>
            <consortium name="DOE Joint Genome Institute"/>
            <person name="Martino E."/>
            <person name="Morin E."/>
            <person name="Grelet G."/>
            <person name="Kuo A."/>
            <person name="Kohler A."/>
            <person name="Daghino S."/>
            <person name="Barry K."/>
            <person name="Choi C."/>
            <person name="Cichocki N."/>
            <person name="Clum A."/>
            <person name="Copeland A."/>
            <person name="Hainaut M."/>
            <person name="Haridas S."/>
            <person name="Labutti K."/>
            <person name="Lindquist E."/>
            <person name="Lipzen A."/>
            <person name="Khouja H.-R."/>
            <person name="Murat C."/>
            <person name="Ohm R."/>
            <person name="Olson A."/>
            <person name="Spatafora J."/>
            <person name="Veneault-Fourrey C."/>
            <person name="Henrissat B."/>
            <person name="Grigoriev I."/>
            <person name="Martin F."/>
            <person name="Perotto S."/>
        </authorList>
    </citation>
    <scope>NUCLEOTIDE SEQUENCE [LARGE SCALE GENOMIC DNA]</scope>
    <source>
        <strain evidence="4 5">E</strain>
    </source>
</reference>
<dbReference type="GO" id="GO:0006629">
    <property type="term" value="P:lipid metabolic process"/>
    <property type="evidence" value="ECO:0007669"/>
    <property type="project" value="InterPro"/>
</dbReference>
<dbReference type="CDD" id="cd03507">
    <property type="entry name" value="Delta12-FADS-like"/>
    <property type="match status" value="1"/>
</dbReference>
<feature type="region of interest" description="Disordered" evidence="1">
    <location>
        <begin position="1"/>
        <end position="24"/>
    </location>
</feature>
<feature type="transmembrane region" description="Helical" evidence="2">
    <location>
        <begin position="119"/>
        <end position="139"/>
    </location>
</feature>
<dbReference type="Proteomes" id="UP000235371">
    <property type="component" value="Unassembled WGS sequence"/>
</dbReference>
<proteinExistence type="predicted"/>
<feature type="transmembrane region" description="Helical" evidence="2">
    <location>
        <begin position="191"/>
        <end position="211"/>
    </location>
</feature>
<evidence type="ECO:0000259" key="3">
    <source>
        <dbReference type="Pfam" id="PF00487"/>
    </source>
</evidence>
<dbReference type="GeneID" id="36587436"/>
<keyword evidence="2" id="KW-1133">Transmembrane helix</keyword>
<dbReference type="EMBL" id="KZ613747">
    <property type="protein sequence ID" value="PMD64622.1"/>
    <property type="molecule type" value="Genomic_DNA"/>
</dbReference>
<dbReference type="RefSeq" id="XP_024741526.1">
    <property type="nucleotide sequence ID" value="XM_024879359.1"/>
</dbReference>
<keyword evidence="2" id="KW-0472">Membrane</keyword>
<sequence length="409" mass="47245">MPESTHPATTLVEGASVESHEQPSKPFFTPPTYTMKEIHDAIPPHCFQRNTLLSFFYILRDFLFIGILFGLATQIPFLPTHPLRVSAWVAYSIIQGLLFTGVWELAHECGHGALSPSKAFNNTAGLFIHSLLLVPYHSWRFTHSTHHKSTNNIERDVAFVPDTKDVWLAAREARAPEFLFTYWDLIEDMPLVNLLILIGHQLIAWPLYLILNNFALPRMRAVEWWKRSHFYFGGDGPNFKPENRDDIILSDLGVGLVGAVLWAACRYFGASNVFLFYGAPWLWTNHWILTITFLQHTDPTLPYYPTKSWTFLRGAASAVDRDFGFIGHVLFHGVIEYHVLHHHASRIPFYHAREASQAIKRVMGSHYKSDTETPFLWAFWKNYNRCRYVEEKDVGSEVYFFAEKVEKTR</sequence>
<feature type="domain" description="Fatty acid desaturase" evidence="3">
    <location>
        <begin position="87"/>
        <end position="370"/>
    </location>
</feature>
<evidence type="ECO:0000313" key="4">
    <source>
        <dbReference type="EMBL" id="PMD64622.1"/>
    </source>
</evidence>
<evidence type="ECO:0000256" key="1">
    <source>
        <dbReference type="SAM" id="MobiDB-lite"/>
    </source>
</evidence>
<dbReference type="OrthoDB" id="1461976at2759"/>
<feature type="transmembrane region" description="Helical" evidence="2">
    <location>
        <begin position="57"/>
        <end position="79"/>
    </location>
</feature>
<accession>A0A2J6TNN2</accession>
<dbReference type="InterPro" id="IPR012171">
    <property type="entry name" value="Fatty_acid_desaturase"/>
</dbReference>
<organism evidence="4 5">
    <name type="scientific">Hyaloscypha bicolor E</name>
    <dbReference type="NCBI Taxonomy" id="1095630"/>
    <lineage>
        <taxon>Eukaryota</taxon>
        <taxon>Fungi</taxon>
        <taxon>Dikarya</taxon>
        <taxon>Ascomycota</taxon>
        <taxon>Pezizomycotina</taxon>
        <taxon>Leotiomycetes</taxon>
        <taxon>Helotiales</taxon>
        <taxon>Hyaloscyphaceae</taxon>
        <taxon>Hyaloscypha</taxon>
        <taxon>Hyaloscypha bicolor</taxon>
    </lineage>
</organism>
<dbReference type="Pfam" id="PF00487">
    <property type="entry name" value="FA_desaturase"/>
    <property type="match status" value="1"/>
</dbReference>
<keyword evidence="2" id="KW-0812">Transmembrane</keyword>
<dbReference type="PANTHER" id="PTHR32100">
    <property type="entry name" value="OMEGA-6 FATTY ACID DESATURASE, CHLOROPLASTIC"/>
    <property type="match status" value="1"/>
</dbReference>
<dbReference type="InterPro" id="IPR005804">
    <property type="entry name" value="FA_desaturase_dom"/>
</dbReference>
<name>A0A2J6TNN2_9HELO</name>
<feature type="transmembrane region" description="Helical" evidence="2">
    <location>
        <begin position="85"/>
        <end position="107"/>
    </location>
</feature>
<evidence type="ECO:0000313" key="5">
    <source>
        <dbReference type="Proteomes" id="UP000235371"/>
    </source>
</evidence>
<dbReference type="STRING" id="1095630.A0A2J6TNN2"/>